<comment type="caution">
    <text evidence="1">The sequence shown here is derived from an EMBL/GenBank/DDBJ whole genome shotgun (WGS) entry which is preliminary data.</text>
</comment>
<dbReference type="AlphaFoldDB" id="A0A9Q3KNR9"/>
<dbReference type="Proteomes" id="UP000765509">
    <property type="component" value="Unassembled WGS sequence"/>
</dbReference>
<keyword evidence="2" id="KW-1185">Reference proteome</keyword>
<evidence type="ECO:0000313" key="1">
    <source>
        <dbReference type="EMBL" id="MBW0585195.1"/>
    </source>
</evidence>
<protein>
    <submittedName>
        <fullName evidence="1">Uncharacterized protein</fullName>
    </submittedName>
</protein>
<organism evidence="1 2">
    <name type="scientific">Austropuccinia psidii MF-1</name>
    <dbReference type="NCBI Taxonomy" id="1389203"/>
    <lineage>
        <taxon>Eukaryota</taxon>
        <taxon>Fungi</taxon>
        <taxon>Dikarya</taxon>
        <taxon>Basidiomycota</taxon>
        <taxon>Pucciniomycotina</taxon>
        <taxon>Pucciniomycetes</taxon>
        <taxon>Pucciniales</taxon>
        <taxon>Sphaerophragmiaceae</taxon>
        <taxon>Austropuccinia</taxon>
    </lineage>
</organism>
<accession>A0A9Q3KNR9</accession>
<name>A0A9Q3KNR9_9BASI</name>
<gene>
    <name evidence="1" type="ORF">O181_124910</name>
</gene>
<evidence type="ECO:0000313" key="2">
    <source>
        <dbReference type="Proteomes" id="UP000765509"/>
    </source>
</evidence>
<dbReference type="EMBL" id="AVOT02120166">
    <property type="protein sequence ID" value="MBW0585195.1"/>
    <property type="molecule type" value="Genomic_DNA"/>
</dbReference>
<proteinExistence type="predicted"/>
<reference evidence="1" key="1">
    <citation type="submission" date="2021-03" db="EMBL/GenBank/DDBJ databases">
        <title>Draft genome sequence of rust myrtle Austropuccinia psidii MF-1, a brazilian biotype.</title>
        <authorList>
            <person name="Quecine M.C."/>
            <person name="Pachon D.M.R."/>
            <person name="Bonatelli M.L."/>
            <person name="Correr F.H."/>
            <person name="Franceschini L.M."/>
            <person name="Leite T.F."/>
            <person name="Margarido G.R.A."/>
            <person name="Almeida C.A."/>
            <person name="Ferrarezi J.A."/>
            <person name="Labate C.A."/>
        </authorList>
    </citation>
    <scope>NUCLEOTIDE SEQUENCE</scope>
    <source>
        <strain evidence="1">MF-1</strain>
    </source>
</reference>
<sequence length="243" mass="29280">MSETDEADNTIWIYWPHSETNEESQDLWINNNFQGLNNEDQRWGLPIIEYFKIPIIQTIPFIEFEDLFGNEDITQETPTEASLTQIPEPNLSKIEFMDILNYNGIKGNLNNDYWNENFYMDSDIRSSLYWGKIQAQRWFCLEEYQVDGKRIKWRGACYIIEKGLDFDYKDKVLQLIIIMKNHKFSLKKEEWNKLWKEIVSRKIEMKMKKNQDYFKKILLQKIKAQHGLELELNYLVTFSLTLF</sequence>